<feature type="compositionally biased region" description="Polar residues" evidence="1">
    <location>
        <begin position="498"/>
        <end position="508"/>
    </location>
</feature>
<feature type="region of interest" description="Disordered" evidence="1">
    <location>
        <begin position="419"/>
        <end position="638"/>
    </location>
</feature>
<reference evidence="2 3" key="1">
    <citation type="journal article" date="2010" name="Science">
        <title>Plasticity of animal genome architecture unmasked by rapid evolution of a pelagic tunicate.</title>
        <authorList>
            <person name="Denoeud F."/>
            <person name="Henriet S."/>
            <person name="Mungpakdee S."/>
            <person name="Aury J.M."/>
            <person name="Da Silva C."/>
            <person name="Brinkmann H."/>
            <person name="Mikhaleva J."/>
            <person name="Olsen L.C."/>
            <person name="Jubin C."/>
            <person name="Canestro C."/>
            <person name="Bouquet J.M."/>
            <person name="Danks G."/>
            <person name="Poulain J."/>
            <person name="Campsteijn C."/>
            <person name="Adamski M."/>
            <person name="Cross I."/>
            <person name="Yadetie F."/>
            <person name="Muffato M."/>
            <person name="Louis A."/>
            <person name="Butcher S."/>
            <person name="Tsagkogeorga G."/>
            <person name="Konrad A."/>
            <person name="Singh S."/>
            <person name="Jensen M.F."/>
            <person name="Cong E.H."/>
            <person name="Eikeseth-Otteraa H."/>
            <person name="Noel B."/>
            <person name="Anthouard V."/>
            <person name="Porcel B.M."/>
            <person name="Kachouri-Lafond R."/>
            <person name="Nishino A."/>
            <person name="Ugolini M."/>
            <person name="Chourrout P."/>
            <person name="Nishida H."/>
            <person name="Aasland R."/>
            <person name="Huzurbazar S."/>
            <person name="Westhof E."/>
            <person name="Delsuc F."/>
            <person name="Lehrach H."/>
            <person name="Reinhardt R."/>
            <person name="Weissenbach J."/>
            <person name="Roy S.W."/>
            <person name="Artiguenave F."/>
            <person name="Postlethwait J.H."/>
            <person name="Manak J.R."/>
            <person name="Thompson E.M."/>
            <person name="Jaillon O."/>
            <person name="Du Pasquier L."/>
            <person name="Boudinot P."/>
            <person name="Liberles D.A."/>
            <person name="Volff J.N."/>
            <person name="Philippe H."/>
            <person name="Lenhard B."/>
            <person name="Roest Crollius H."/>
            <person name="Wincker P."/>
            <person name="Chourrout D."/>
        </authorList>
    </citation>
    <scope>NUCLEOTIDE SEQUENCE [LARGE SCALE GENOMIC DNA]</scope>
</reference>
<organism evidence="2 3">
    <name type="scientific">Oikopleura dioica</name>
    <name type="common">Tunicate</name>
    <dbReference type="NCBI Taxonomy" id="34765"/>
    <lineage>
        <taxon>Eukaryota</taxon>
        <taxon>Metazoa</taxon>
        <taxon>Chordata</taxon>
        <taxon>Tunicata</taxon>
        <taxon>Appendicularia</taxon>
        <taxon>Copelata</taxon>
        <taxon>Oikopleuridae</taxon>
        <taxon>Oikopleura</taxon>
    </lineage>
</organism>
<feature type="compositionally biased region" description="Polar residues" evidence="1">
    <location>
        <begin position="569"/>
        <end position="597"/>
    </location>
</feature>
<evidence type="ECO:0000256" key="1">
    <source>
        <dbReference type="SAM" id="MobiDB-lite"/>
    </source>
</evidence>
<feature type="compositionally biased region" description="Pro residues" evidence="1">
    <location>
        <begin position="307"/>
        <end position="316"/>
    </location>
</feature>
<name>E4XUN6_OIKDI</name>
<dbReference type="Proteomes" id="UP000001307">
    <property type="component" value="Unassembled WGS sequence"/>
</dbReference>
<dbReference type="EMBL" id="FN653187">
    <property type="protein sequence ID" value="CBY13433.1"/>
    <property type="molecule type" value="Genomic_DNA"/>
</dbReference>
<feature type="compositionally biased region" description="Basic and acidic residues" evidence="1">
    <location>
        <begin position="330"/>
        <end position="341"/>
    </location>
</feature>
<keyword evidence="3" id="KW-1185">Reference proteome</keyword>
<feature type="compositionally biased region" description="Polar residues" evidence="1">
    <location>
        <begin position="358"/>
        <end position="375"/>
    </location>
</feature>
<feature type="compositionally biased region" description="Low complexity" evidence="1">
    <location>
        <begin position="35"/>
        <end position="60"/>
    </location>
</feature>
<gene>
    <name evidence="2" type="ORF">GSOID_T00004745001</name>
</gene>
<dbReference type="InParanoid" id="E4XUN6"/>
<dbReference type="AlphaFoldDB" id="E4XUN6"/>
<sequence>MDNNDLQCPPPAMSPSVGDVFPSPRLHNQSSLRFASTTHATSTANSSPNSGLQPQQQNTLPPQQNIVQLQIRPNQQHHCERLFDNLGRQQSGSLTRENIMSKLQRKERMRLTEEASNQIWNTAAAQTGAQTMMYNQQGQPIPMGHRFPVQAGPGGSPAVQGPPGTSPFNPIIQHRQPIVTRLIPSNQSAVNQQVRFQQAQVISPHSHQQIICSDPIKINGAVQIELNNGNSSPSNGVVTVARAPLNHNYSNNIPVAAPDGSDSSSPSDKGATAFNQRVESTPPPPQIPQIDGHNDSEDEVPAVTQRPPKPPAPKTPPFVVIPLGTTTSPKGEKGPVKEISPKQKTIVATAKVHKPGSPASSPTNRQIRMSPSHSGTYRPVGLSPRAISPGRPLQQGQSGPTLIKLSQPVTLVVNTSVKVNSASSNTLQKEADITSEDAASSRTPTVELPPPPKEENQNNEIEEAKKIIYNKLKQELGRQKKNMSTGRKTVQIKKKSDTLSSSPAQQGVSSPGTTRPRSRSGAARGEDKQSELNKKKTFEVLRQIQSRKSPNGSLASFNGKTADIRVQMPHQTIQHNSSLPSTSSRPDPSLNPSSQIQGIPIVVSSANENSGTGKQAKEKTAAATTEPAKSTKSAKTAP</sequence>
<feature type="compositionally biased region" description="Low complexity" evidence="1">
    <location>
        <begin position="256"/>
        <end position="271"/>
    </location>
</feature>
<evidence type="ECO:0000313" key="3">
    <source>
        <dbReference type="Proteomes" id="UP000001307"/>
    </source>
</evidence>
<feature type="compositionally biased region" description="Low complexity" evidence="1">
    <location>
        <begin position="621"/>
        <end position="638"/>
    </location>
</feature>
<feature type="compositionally biased region" description="Low complexity" evidence="1">
    <location>
        <begin position="509"/>
        <end position="521"/>
    </location>
</feature>
<accession>E4XUN6</accession>
<feature type="compositionally biased region" description="Basic and acidic residues" evidence="1">
    <location>
        <begin position="524"/>
        <end position="539"/>
    </location>
</feature>
<feature type="compositionally biased region" description="Polar residues" evidence="1">
    <location>
        <begin position="419"/>
        <end position="428"/>
    </location>
</feature>
<feature type="compositionally biased region" description="Polar residues" evidence="1">
    <location>
        <begin position="604"/>
        <end position="613"/>
    </location>
</feature>
<feature type="compositionally biased region" description="Basic and acidic residues" evidence="1">
    <location>
        <begin position="452"/>
        <end position="478"/>
    </location>
</feature>
<proteinExistence type="predicted"/>
<protein>
    <submittedName>
        <fullName evidence="2">Uncharacterized protein</fullName>
    </submittedName>
</protein>
<feature type="compositionally biased region" description="Polar residues" evidence="1">
    <location>
        <begin position="543"/>
        <end position="559"/>
    </location>
</feature>
<evidence type="ECO:0000313" key="2">
    <source>
        <dbReference type="EMBL" id="CBY13433.1"/>
    </source>
</evidence>
<feature type="region of interest" description="Disordered" evidence="1">
    <location>
        <begin position="251"/>
        <end position="401"/>
    </location>
</feature>
<feature type="region of interest" description="Disordered" evidence="1">
    <location>
        <begin position="1"/>
        <end position="60"/>
    </location>
</feature>